<reference evidence="1 2" key="1">
    <citation type="submission" date="2017-11" db="EMBL/GenBank/DDBJ databases">
        <authorList>
            <person name="Han C.G."/>
        </authorList>
    </citation>
    <scope>NUCLEOTIDE SEQUENCE [LARGE SCALE GENOMIC DNA]</scope>
    <source>
        <strain evidence="1 2">A10</strain>
    </source>
</reference>
<protein>
    <submittedName>
        <fullName evidence="1">Uncharacterized protein</fullName>
    </submittedName>
</protein>
<comment type="caution">
    <text evidence="1">The sequence shown here is derived from an EMBL/GenBank/DDBJ whole genome shotgun (WGS) entry which is preliminary data.</text>
</comment>
<evidence type="ECO:0000313" key="2">
    <source>
        <dbReference type="Proteomes" id="UP000234667"/>
    </source>
</evidence>
<name>A0A2J5NE16_9ENTR</name>
<feature type="non-terminal residue" evidence="1">
    <location>
        <position position="1"/>
    </location>
</feature>
<dbReference type="AlphaFoldDB" id="A0A2J5NE16"/>
<gene>
    <name evidence="1" type="ORF">CWN49_37675</name>
</gene>
<accession>A0A2J5NE16</accession>
<dbReference type="EMBL" id="PIDR01002362">
    <property type="protein sequence ID" value="PLO51767.1"/>
    <property type="molecule type" value="Genomic_DNA"/>
</dbReference>
<organism evidence="1 2">
    <name type="scientific">Klebsiella michiganensis</name>
    <dbReference type="NCBI Taxonomy" id="1134687"/>
    <lineage>
        <taxon>Bacteria</taxon>
        <taxon>Pseudomonadati</taxon>
        <taxon>Pseudomonadota</taxon>
        <taxon>Gammaproteobacteria</taxon>
        <taxon>Enterobacterales</taxon>
        <taxon>Enterobacteriaceae</taxon>
        <taxon>Klebsiella/Raoultella group</taxon>
        <taxon>Klebsiella</taxon>
    </lineage>
</organism>
<dbReference type="Proteomes" id="UP000234667">
    <property type="component" value="Unassembled WGS sequence"/>
</dbReference>
<feature type="non-terminal residue" evidence="1">
    <location>
        <position position="189"/>
    </location>
</feature>
<sequence>PLPAKALMSNFFASSSSDEVMINIYGTDSSARIPGYVDNTGAIISSVTRWYMTTHLDAGDVAFFKGRGRQSETDTNGISAAVFVPDSGGAVVVLGNPLSLAAYQDFDSKYTAPSAGTLYVNVATNSGSLISGAPGSEIFWQKSVVKTESRGTEYVPVPANNRDLESIKANGAAVDVTASAEVLMNYVLY</sequence>
<proteinExistence type="predicted"/>
<reference evidence="1 2" key="2">
    <citation type="submission" date="2018-01" db="EMBL/GenBank/DDBJ databases">
        <title>Genomic study of Klebsiella pneumoniae.</title>
        <authorList>
            <person name="Yang Y."/>
            <person name="Bicalho R."/>
        </authorList>
    </citation>
    <scope>NUCLEOTIDE SEQUENCE [LARGE SCALE GENOMIC DNA]</scope>
    <source>
        <strain evidence="1 2">A10</strain>
    </source>
</reference>
<evidence type="ECO:0000313" key="1">
    <source>
        <dbReference type="EMBL" id="PLO51767.1"/>
    </source>
</evidence>